<proteinExistence type="predicted"/>
<gene>
    <name evidence="1" type="ORF">AB3N04_18920</name>
</gene>
<accession>A0AB39BTQ9</accession>
<name>A0AB39BTQ9_9BACI</name>
<evidence type="ECO:0000313" key="1">
    <source>
        <dbReference type="EMBL" id="XDI36721.1"/>
    </source>
</evidence>
<keyword evidence="1" id="KW-0547">Nucleotide-binding</keyword>
<reference evidence="1" key="1">
    <citation type="submission" date="2024-07" db="EMBL/GenBank/DDBJ databases">
        <title>Identification and characteristics of an arsenic-resistant bacterial isolate, which belongs to a novel species.</title>
        <authorList>
            <person name="Juszczyk A."/>
            <person name="Kowalczyk A."/>
            <person name="Was K."/>
            <person name="Kosowicz W."/>
            <person name="Budzyn A."/>
            <person name="Latowski D."/>
        </authorList>
    </citation>
    <scope>NUCLEOTIDE SEQUENCE</scope>
    <source>
        <strain evidence="1">As8PL</strain>
    </source>
</reference>
<dbReference type="Gene3D" id="3.40.50.300">
    <property type="entry name" value="P-loop containing nucleotide triphosphate hydrolases"/>
    <property type="match status" value="1"/>
</dbReference>
<keyword evidence="1" id="KW-0067">ATP-binding</keyword>
<protein>
    <submittedName>
        <fullName evidence="1">ATP-binding protein</fullName>
    </submittedName>
</protein>
<dbReference type="EMBL" id="CP162551">
    <property type="protein sequence ID" value="XDI36721.1"/>
    <property type="molecule type" value="Genomic_DNA"/>
</dbReference>
<dbReference type="SUPFAM" id="SSF52540">
    <property type="entry name" value="P-loop containing nucleoside triphosphate hydrolases"/>
    <property type="match status" value="1"/>
</dbReference>
<dbReference type="GO" id="GO:0005524">
    <property type="term" value="F:ATP binding"/>
    <property type="evidence" value="ECO:0007669"/>
    <property type="project" value="UniProtKB-KW"/>
</dbReference>
<dbReference type="RefSeq" id="WP_368504112.1">
    <property type="nucleotide sequence ID" value="NZ_CP162551.1"/>
</dbReference>
<organism evidence="1">
    <name type="scientific">Alkalihalophilus sp. As8PL</name>
    <dbReference type="NCBI Taxonomy" id="3237103"/>
    <lineage>
        <taxon>Bacteria</taxon>
        <taxon>Bacillati</taxon>
        <taxon>Bacillota</taxon>
        <taxon>Bacilli</taxon>
        <taxon>Bacillales</taxon>
        <taxon>Bacillaceae</taxon>
        <taxon>Alkalihalophilus</taxon>
    </lineage>
</organism>
<dbReference type="AlphaFoldDB" id="A0AB39BTQ9"/>
<sequence length="225" mass="25886">MSNHLLHVDQQIKSLEHSLKLAHDEWTRQDAKRRLLEEQLSKREQSILEYNETIETYERARLLLQQSAEYAREQAKQQMETLVTNALQYVFGPLFSFQIEIEEHGNKAVAEFYVVSDYEGIKVKTKPQDSRGGGVVDIVTLALRVALMETIQPKVEGPLLLDEPGKHVSGEYIHYLYEFLKSLSTMFGRQIIMITHNHHLAESGDIAYQVSIRDGISEVMEIDNT</sequence>
<dbReference type="InterPro" id="IPR027417">
    <property type="entry name" value="P-loop_NTPase"/>
</dbReference>